<accession>A0A1Y0L0K3</accession>
<feature type="chain" id="PRO_5013231322" description="Lipoprotein" evidence="1">
    <location>
        <begin position="24"/>
        <end position="285"/>
    </location>
</feature>
<dbReference type="Proteomes" id="UP000231179">
    <property type="component" value="Chromosome"/>
</dbReference>
<dbReference type="RefSeq" id="WP_100254240.1">
    <property type="nucleotide sequence ID" value="NZ_CP015819.1"/>
</dbReference>
<evidence type="ECO:0000256" key="1">
    <source>
        <dbReference type="SAM" id="SignalP"/>
    </source>
</evidence>
<evidence type="ECO:0000313" key="2">
    <source>
        <dbReference type="EMBL" id="ATX70678.1"/>
    </source>
</evidence>
<evidence type="ECO:0000313" key="3">
    <source>
        <dbReference type="Proteomes" id="UP000231179"/>
    </source>
</evidence>
<gene>
    <name evidence="2" type="ORF">SCLAR_v1c03480</name>
</gene>
<name>A0A1Y0L0K3_9MOLU</name>
<dbReference type="AlphaFoldDB" id="A0A1Y0L0K3"/>
<proteinExistence type="predicted"/>
<dbReference type="KEGG" id="scla:SCLARK_00557"/>
<organism evidence="2 3">
    <name type="scientific">Spiroplasma clarkii</name>
    <dbReference type="NCBI Taxonomy" id="2139"/>
    <lineage>
        <taxon>Bacteria</taxon>
        <taxon>Bacillati</taxon>
        <taxon>Mycoplasmatota</taxon>
        <taxon>Mollicutes</taxon>
        <taxon>Entomoplasmatales</taxon>
        <taxon>Spiroplasmataceae</taxon>
        <taxon>Spiroplasma</taxon>
    </lineage>
</organism>
<evidence type="ECO:0008006" key="4">
    <source>
        <dbReference type="Google" id="ProtNLM"/>
    </source>
</evidence>
<reference evidence="2 3" key="1">
    <citation type="submission" date="2017-11" db="EMBL/GenBank/DDBJ databases">
        <title>Complete genome sequence of Spiroplasma clarkii CN-5 (DSM 19994).</title>
        <authorList>
            <person name="Tsai Y.-M."/>
            <person name="Chang A."/>
            <person name="Lo W.-S."/>
            <person name="Kuo C.-H."/>
        </authorList>
    </citation>
    <scope>NUCLEOTIDE SEQUENCE [LARGE SCALE GENOMIC DNA]</scope>
    <source>
        <strain evidence="2 3">CN-5</strain>
    </source>
</reference>
<keyword evidence="3" id="KW-1185">Reference proteome</keyword>
<feature type="signal peptide" evidence="1">
    <location>
        <begin position="1"/>
        <end position="23"/>
    </location>
</feature>
<sequence>MKKLLTLFGVICFSQIGALNVVACTDPVENPDNEEKPILTQEIFDEFFDNDPTVNYTGAYVFNDGDKFDDWKSITNSFLSKLAIENLYKDLNDKYTNNDFAFLTGLIEDNQLAFQNNEVITIKTSMGLRTTSQKDSGMNRGLNFTFNFKQTNKMTGTELLEEIFNNYFTVYSFRNNPTKINTSWNEDEERYTEWGWETGLFSSSKLEEFSNQIDKVSYLTNAYSERMEEDSKTDSLLNDIDVEILDCQYHKEVDGVKYYKIKAKLFLKSNHGISIIKEFIDRDDE</sequence>
<protein>
    <recommendedName>
        <fullName evidence="4">Lipoprotein</fullName>
    </recommendedName>
</protein>
<dbReference type="EMBL" id="CP024870">
    <property type="protein sequence ID" value="ATX70678.1"/>
    <property type="molecule type" value="Genomic_DNA"/>
</dbReference>
<keyword evidence="1" id="KW-0732">Signal</keyword>